<feature type="domain" description="ZAD" evidence="8">
    <location>
        <begin position="5"/>
        <end position="82"/>
    </location>
</feature>
<dbReference type="SUPFAM" id="SSF57716">
    <property type="entry name" value="Glucocorticoid receptor-like (DNA-binding domain)"/>
    <property type="match status" value="1"/>
</dbReference>
<dbReference type="EMBL" id="JAHIBW010000024">
    <property type="protein sequence ID" value="KAG7298335.1"/>
    <property type="molecule type" value="Genomic_DNA"/>
</dbReference>
<evidence type="ECO:0000313" key="10">
    <source>
        <dbReference type="Proteomes" id="UP000823941"/>
    </source>
</evidence>
<dbReference type="PROSITE" id="PS51915">
    <property type="entry name" value="ZAD"/>
    <property type="match status" value="1"/>
</dbReference>
<evidence type="ECO:0000259" key="8">
    <source>
        <dbReference type="PROSITE" id="PS51915"/>
    </source>
</evidence>
<proteinExistence type="predicted"/>
<dbReference type="SUPFAM" id="SSF57667">
    <property type="entry name" value="beta-beta-alpha zinc fingers"/>
    <property type="match status" value="5"/>
</dbReference>
<sequence length="592" mass="68149">METKSICRCCLIEGPNKDFDYPYTNKHGKEVYSEMLLECFDIVLSHNKDLKSCICDPCIDQLRRCLLFKNKVLKCEHEFLKISQNWKEEATGVDVKVEKFEEDFAHDSDDLFLADLVTSRTILAEEIKSEIDPPTFAPKAPNSSIKIANVRSIPKASVKRVKPAAAGGRADQIRSLVSRLAISMGSDRTQKKEKSINIGQTRIKVASKLTLARKLRDDREVSHIFKKNDKHASNVKTILKFSNAVPFKNHSVLGYICAYCNNAFSDPSNLRAHVEGDHKKNRLNIDIKRQSPVVNLDITDLTCALCDETMDNLFTFKEHIVKIHKETIHNDIKDQIMPFKLNKGNTHECTMCTSKYKTFKMLKQHMNKHYRNYVCDKCDTGFVTKRSLDTHLTTHIEGNFKCDYCEKVFANKTKKSYHEKLKHLGAKNIKNCVYCEAPFSNYYRRNQHLMKVHNLEAKYKCNVCDKPYLLKSLLMSHIKKNHLMEKNCQCNECGHRFFSKRALKRHMVKHTGEKNFNCTVCNKSYARKYTLTEHMKIHNNDRRFKCSVCELSFVQKCSLKSHLLSNHGISMAASDIVKSTSSQPMSSVDDGE</sequence>
<organism evidence="9 10">
    <name type="scientific">Plutella xylostella</name>
    <name type="common">Diamondback moth</name>
    <name type="synonym">Plutella maculipennis</name>
    <dbReference type="NCBI Taxonomy" id="51655"/>
    <lineage>
        <taxon>Eukaryota</taxon>
        <taxon>Metazoa</taxon>
        <taxon>Ecdysozoa</taxon>
        <taxon>Arthropoda</taxon>
        <taxon>Hexapoda</taxon>
        <taxon>Insecta</taxon>
        <taxon>Pterygota</taxon>
        <taxon>Neoptera</taxon>
        <taxon>Endopterygota</taxon>
        <taxon>Lepidoptera</taxon>
        <taxon>Glossata</taxon>
        <taxon>Ditrysia</taxon>
        <taxon>Yponomeutoidea</taxon>
        <taxon>Plutellidae</taxon>
        <taxon>Plutella</taxon>
    </lineage>
</organism>
<evidence type="ECO:0000313" key="9">
    <source>
        <dbReference type="EMBL" id="KAG7298335.1"/>
    </source>
</evidence>
<dbReference type="Pfam" id="PF00096">
    <property type="entry name" value="zf-C2H2"/>
    <property type="match status" value="5"/>
</dbReference>
<feature type="domain" description="C2H2-type" evidence="7">
    <location>
        <begin position="400"/>
        <end position="428"/>
    </location>
</feature>
<feature type="binding site" evidence="6">
    <location>
        <position position="58"/>
    </location>
    <ligand>
        <name>Zn(2+)</name>
        <dbReference type="ChEBI" id="CHEBI:29105"/>
    </ligand>
</feature>
<name>A0ABQ7Q0R6_PLUXY</name>
<evidence type="ECO:0000256" key="6">
    <source>
        <dbReference type="PROSITE-ProRule" id="PRU01263"/>
    </source>
</evidence>
<keyword evidence="2" id="KW-0677">Repeat</keyword>
<dbReference type="Gene3D" id="3.30.160.60">
    <property type="entry name" value="Classic Zinc Finger"/>
    <property type="match status" value="6"/>
</dbReference>
<keyword evidence="3 5" id="KW-0863">Zinc-finger</keyword>
<dbReference type="PROSITE" id="PS00028">
    <property type="entry name" value="ZINC_FINGER_C2H2_1"/>
    <property type="match status" value="7"/>
</dbReference>
<feature type="binding site" evidence="6">
    <location>
        <position position="7"/>
    </location>
    <ligand>
        <name>Zn(2+)</name>
        <dbReference type="ChEBI" id="CHEBI:29105"/>
    </ligand>
</feature>
<accession>A0ABQ7Q0R6</accession>
<feature type="domain" description="C2H2-type" evidence="7">
    <location>
        <begin position="373"/>
        <end position="395"/>
    </location>
</feature>
<reference evidence="9 10" key="1">
    <citation type="submission" date="2021-06" db="EMBL/GenBank/DDBJ databases">
        <title>A haploid diamondback moth (Plutella xylostella L.) genome assembly resolves 31 chromosomes and identifies a diamide resistance mutation.</title>
        <authorList>
            <person name="Ward C.M."/>
            <person name="Perry K.D."/>
            <person name="Baker G."/>
            <person name="Powis K."/>
            <person name="Heckel D.G."/>
            <person name="Baxter S.W."/>
        </authorList>
    </citation>
    <scope>NUCLEOTIDE SEQUENCE [LARGE SCALE GENOMIC DNA]</scope>
    <source>
        <strain evidence="9 10">LV</strain>
        <tissue evidence="9">Single pupa</tissue>
    </source>
</reference>
<feature type="binding site" evidence="6">
    <location>
        <position position="10"/>
    </location>
    <ligand>
        <name>Zn(2+)</name>
        <dbReference type="ChEBI" id="CHEBI:29105"/>
    </ligand>
</feature>
<feature type="domain" description="C2H2-type" evidence="7">
    <location>
        <begin position="459"/>
        <end position="487"/>
    </location>
</feature>
<keyword evidence="4 6" id="KW-0862">Zinc</keyword>
<dbReference type="InterPro" id="IPR013087">
    <property type="entry name" value="Znf_C2H2_type"/>
</dbReference>
<keyword evidence="10" id="KW-1185">Reference proteome</keyword>
<feature type="domain" description="C2H2-type" evidence="7">
    <location>
        <begin position="255"/>
        <end position="283"/>
    </location>
</feature>
<dbReference type="Pfam" id="PF07776">
    <property type="entry name" value="zf-AD"/>
    <property type="match status" value="1"/>
</dbReference>
<evidence type="ECO:0000256" key="1">
    <source>
        <dbReference type="ARBA" id="ARBA00022723"/>
    </source>
</evidence>
<feature type="domain" description="C2H2-type" evidence="7">
    <location>
        <begin position="516"/>
        <end position="543"/>
    </location>
</feature>
<dbReference type="SMART" id="SM00355">
    <property type="entry name" value="ZnF_C2H2"/>
    <property type="match status" value="10"/>
</dbReference>
<feature type="domain" description="C2H2-type" evidence="7">
    <location>
        <begin position="544"/>
        <end position="567"/>
    </location>
</feature>
<feature type="domain" description="C2H2-type" evidence="7">
    <location>
        <begin position="488"/>
        <end position="515"/>
    </location>
</feature>
<dbReference type="InterPro" id="IPR012934">
    <property type="entry name" value="Znf_AD"/>
</dbReference>
<dbReference type="InterPro" id="IPR036236">
    <property type="entry name" value="Znf_C2H2_sf"/>
</dbReference>
<dbReference type="Proteomes" id="UP000823941">
    <property type="component" value="Chromosome 24"/>
</dbReference>
<protein>
    <submittedName>
        <fullName evidence="9">Uncharacterized protein</fullName>
    </submittedName>
</protein>
<evidence type="ECO:0000256" key="3">
    <source>
        <dbReference type="ARBA" id="ARBA00022771"/>
    </source>
</evidence>
<dbReference type="PANTHER" id="PTHR24379">
    <property type="entry name" value="KRAB AND ZINC FINGER DOMAIN-CONTAINING"/>
    <property type="match status" value="1"/>
</dbReference>
<comment type="caution">
    <text evidence="9">The sequence shown here is derived from an EMBL/GenBank/DDBJ whole genome shotgun (WGS) entry which is preliminary data.</text>
</comment>
<keyword evidence="1 6" id="KW-0479">Metal-binding</keyword>
<feature type="binding site" evidence="6">
    <location>
        <position position="55"/>
    </location>
    <ligand>
        <name>Zn(2+)</name>
        <dbReference type="ChEBI" id="CHEBI:29105"/>
    </ligand>
</feature>
<gene>
    <name evidence="9" type="ORF">JYU34_017937</name>
</gene>
<evidence type="ECO:0000259" key="7">
    <source>
        <dbReference type="PROSITE" id="PS50157"/>
    </source>
</evidence>
<dbReference type="PANTHER" id="PTHR24379:SF121">
    <property type="entry name" value="C2H2-TYPE DOMAIN-CONTAINING PROTEIN"/>
    <property type="match status" value="1"/>
</dbReference>
<dbReference type="PROSITE" id="PS50157">
    <property type="entry name" value="ZINC_FINGER_C2H2_2"/>
    <property type="match status" value="7"/>
</dbReference>
<evidence type="ECO:0000256" key="2">
    <source>
        <dbReference type="ARBA" id="ARBA00022737"/>
    </source>
</evidence>
<evidence type="ECO:0000256" key="4">
    <source>
        <dbReference type="ARBA" id="ARBA00022833"/>
    </source>
</evidence>
<evidence type="ECO:0000256" key="5">
    <source>
        <dbReference type="PROSITE-ProRule" id="PRU00042"/>
    </source>
</evidence>
<dbReference type="SMART" id="SM00868">
    <property type="entry name" value="zf-AD"/>
    <property type="match status" value="1"/>
</dbReference>